<keyword evidence="2" id="KW-1185">Reference proteome</keyword>
<gene>
    <name evidence="1" type="ORF">AMATHDRAFT_156930</name>
</gene>
<evidence type="ECO:0008006" key="3">
    <source>
        <dbReference type="Google" id="ProtNLM"/>
    </source>
</evidence>
<dbReference type="STRING" id="703135.A0A2A9N7G4"/>
<dbReference type="AlphaFoldDB" id="A0A2A9N7G4"/>
<proteinExistence type="predicted"/>
<protein>
    <recommendedName>
        <fullName evidence="3">F-box domain-containing protein</fullName>
    </recommendedName>
</protein>
<evidence type="ECO:0000313" key="1">
    <source>
        <dbReference type="EMBL" id="PFH46019.1"/>
    </source>
</evidence>
<accession>A0A2A9N7G4</accession>
<dbReference type="Proteomes" id="UP000242287">
    <property type="component" value="Unassembled WGS sequence"/>
</dbReference>
<organism evidence="1 2">
    <name type="scientific">Amanita thiersii Skay4041</name>
    <dbReference type="NCBI Taxonomy" id="703135"/>
    <lineage>
        <taxon>Eukaryota</taxon>
        <taxon>Fungi</taxon>
        <taxon>Dikarya</taxon>
        <taxon>Basidiomycota</taxon>
        <taxon>Agaricomycotina</taxon>
        <taxon>Agaricomycetes</taxon>
        <taxon>Agaricomycetidae</taxon>
        <taxon>Agaricales</taxon>
        <taxon>Pluteineae</taxon>
        <taxon>Amanitaceae</taxon>
        <taxon>Amanita</taxon>
    </lineage>
</organism>
<dbReference type="OrthoDB" id="434783at2759"/>
<sequence length="625" mass="70809">MTLPSSLLYALTLDDWTSIALYWTASELDIVGPPSGLLSLLLVSRHLFTQIRVQNNARLYAELFRFKFDTSAPKRRLTERWMTDRCLASELVKRFTALRRIRDGIYEFEDLWTCYLMLSENDGKNEQQLLNWARLRRYLNSLMVARAHGPPQPIETDTTVYALTTWLMWMTSSRGVIKSEHPQLLKCISSVLHPLMAAGYLHPSSYAPEICFQLPLCGPINTLNLPSGGTSPPVTQIMHYSHPLMVSYPLSIYAATLLWTLESESCQDERTFNPPPHAVPRTRGDVPGWDGPTLEDLYDFHFRVRLRQVESCAQQINDAQNDDNDDETDIMTPIKGSRRFDEDWTRLVACYNPCLSNIPLRGQVYRIGSLCGSWAGRYIIPHLDMHFSTVLNQRNSPLAVPLFQKPLYWTLREHHCLSPDEPLSIGIHESGVDDILNAWLPRGYTIQHLEDAIEVFDPYTGRTARYETFIPRDPAHYSKQACEKVKMDWISGVDEEISGNEGVPAAAAAIFDKVDPNSSYIDNDDEYADNVEYQSSGVSDILVTGETGQPGDAWGHFTVVGRVRPWDGFVVLLQIPPAMSSHVGPWIFKGYIHDQNLVGRWRETSTAVGLVGLEGAFVVTRREVS</sequence>
<name>A0A2A9N7G4_9AGAR</name>
<dbReference type="EMBL" id="KZ302251">
    <property type="protein sequence ID" value="PFH46019.1"/>
    <property type="molecule type" value="Genomic_DNA"/>
</dbReference>
<reference evidence="1 2" key="1">
    <citation type="submission" date="2014-02" db="EMBL/GenBank/DDBJ databases">
        <title>Transposable element dynamics among asymbiotic and ectomycorrhizal Amanita fungi.</title>
        <authorList>
            <consortium name="DOE Joint Genome Institute"/>
            <person name="Hess J."/>
            <person name="Skrede I."/>
            <person name="Wolfe B."/>
            <person name="LaButti K."/>
            <person name="Ohm R.A."/>
            <person name="Grigoriev I.V."/>
            <person name="Pringle A."/>
        </authorList>
    </citation>
    <scope>NUCLEOTIDE SEQUENCE [LARGE SCALE GENOMIC DNA]</scope>
    <source>
        <strain evidence="1 2">SKay4041</strain>
    </source>
</reference>
<evidence type="ECO:0000313" key="2">
    <source>
        <dbReference type="Proteomes" id="UP000242287"/>
    </source>
</evidence>